<evidence type="ECO:0000256" key="4">
    <source>
        <dbReference type="ARBA" id="ARBA00022989"/>
    </source>
</evidence>
<evidence type="ECO:0000256" key="3">
    <source>
        <dbReference type="ARBA" id="ARBA00022692"/>
    </source>
</evidence>
<keyword evidence="3 6" id="KW-0812">Transmembrane</keyword>
<organism evidence="7 8">
    <name type="scientific">Candidatus Korobacter versatilis</name>
    <dbReference type="NCBI Taxonomy" id="658062"/>
    <lineage>
        <taxon>Bacteria</taxon>
        <taxon>Pseudomonadati</taxon>
        <taxon>Acidobacteriota</taxon>
        <taxon>Terriglobia</taxon>
        <taxon>Terriglobales</taxon>
        <taxon>Candidatus Korobacteraceae</taxon>
        <taxon>Candidatus Korobacter</taxon>
    </lineage>
</organism>
<comment type="similarity">
    <text evidence="2">Belongs to the autoinducer-2 exporter (AI-2E) (TC 2.A.86) family.</text>
</comment>
<evidence type="ECO:0000313" key="8">
    <source>
        <dbReference type="Proteomes" id="UP000779809"/>
    </source>
</evidence>
<feature type="transmembrane region" description="Helical" evidence="6">
    <location>
        <begin position="25"/>
        <end position="50"/>
    </location>
</feature>
<evidence type="ECO:0000256" key="6">
    <source>
        <dbReference type="SAM" id="Phobius"/>
    </source>
</evidence>
<name>A0A932A6G8_9BACT</name>
<gene>
    <name evidence="7" type="ORF">HYX28_02260</name>
</gene>
<dbReference type="Pfam" id="PF01594">
    <property type="entry name" value="AI-2E_transport"/>
    <property type="match status" value="1"/>
</dbReference>
<keyword evidence="5 6" id="KW-0472">Membrane</keyword>
<reference evidence="7" key="1">
    <citation type="submission" date="2020-07" db="EMBL/GenBank/DDBJ databases">
        <title>Huge and variable diversity of episymbiotic CPR bacteria and DPANN archaea in groundwater ecosystems.</title>
        <authorList>
            <person name="He C.Y."/>
            <person name="Keren R."/>
            <person name="Whittaker M."/>
            <person name="Farag I.F."/>
            <person name="Doudna J."/>
            <person name="Cate J.H.D."/>
            <person name="Banfield J.F."/>
        </authorList>
    </citation>
    <scope>NUCLEOTIDE SEQUENCE</scope>
    <source>
        <strain evidence="7">NC_groundwater_580_Pr5_B-0.1um_64_19</strain>
    </source>
</reference>
<dbReference type="AlphaFoldDB" id="A0A932A6G8"/>
<keyword evidence="4 6" id="KW-1133">Transmembrane helix</keyword>
<accession>A0A932A6G8</accession>
<dbReference type="InterPro" id="IPR002549">
    <property type="entry name" value="AI-2E-like"/>
</dbReference>
<protein>
    <submittedName>
        <fullName evidence="7">AI-2E family transporter</fullName>
    </submittedName>
</protein>
<evidence type="ECO:0000256" key="2">
    <source>
        <dbReference type="ARBA" id="ARBA00009773"/>
    </source>
</evidence>
<dbReference type="Proteomes" id="UP000779809">
    <property type="component" value="Unassembled WGS sequence"/>
</dbReference>
<evidence type="ECO:0000256" key="5">
    <source>
        <dbReference type="ARBA" id="ARBA00023136"/>
    </source>
</evidence>
<comment type="caution">
    <text evidence="7">The sequence shown here is derived from an EMBL/GenBank/DDBJ whole genome shotgun (WGS) entry which is preliminary data.</text>
</comment>
<feature type="transmembrane region" description="Helical" evidence="6">
    <location>
        <begin position="56"/>
        <end position="75"/>
    </location>
</feature>
<evidence type="ECO:0000256" key="1">
    <source>
        <dbReference type="ARBA" id="ARBA00004141"/>
    </source>
</evidence>
<sequence length="175" mass="18999">MQLHPHVKTAGSAIKDWFLATLQDALAVGAIWLVGLLIIGVPWAPFWAFLGAAFQFIPGVGAVLSLIGPAIFLFFKDPEDLMPLVYLLILYAVIAVGDGVVLQPYFMKRTAKVPLWASILVPLVCAFVLPFWGLLLAPPLLAIIYGFRAKNRAAVARMNPPQTAIGGPEDKPRLL</sequence>
<dbReference type="GO" id="GO:0016020">
    <property type="term" value="C:membrane"/>
    <property type="evidence" value="ECO:0007669"/>
    <property type="project" value="UniProtKB-SubCell"/>
</dbReference>
<dbReference type="EMBL" id="JACPNR010000004">
    <property type="protein sequence ID" value="MBI2677586.1"/>
    <property type="molecule type" value="Genomic_DNA"/>
</dbReference>
<feature type="transmembrane region" description="Helical" evidence="6">
    <location>
        <begin position="84"/>
        <end position="107"/>
    </location>
</feature>
<evidence type="ECO:0000313" key="7">
    <source>
        <dbReference type="EMBL" id="MBI2677586.1"/>
    </source>
</evidence>
<comment type="subcellular location">
    <subcellularLocation>
        <location evidence="1">Membrane</location>
        <topology evidence="1">Multi-pass membrane protein</topology>
    </subcellularLocation>
</comment>
<proteinExistence type="inferred from homology"/>
<feature type="transmembrane region" description="Helical" evidence="6">
    <location>
        <begin position="119"/>
        <end position="147"/>
    </location>
</feature>